<dbReference type="InterPro" id="IPR003706">
    <property type="entry name" value="CstA_N"/>
</dbReference>
<evidence type="ECO:0000256" key="4">
    <source>
        <dbReference type="ARBA" id="ARBA00022692"/>
    </source>
</evidence>
<feature type="transmembrane region" description="Helical" evidence="7">
    <location>
        <begin position="314"/>
        <end position="342"/>
    </location>
</feature>
<sequence length="492" mass="52784">MVSFIISVIALILGYFIYGKIVEKIFGADENIKTPAVRLEDGVDFVPLPAWKIFLIQFLNIAGLGPIFGAILGAMFGPAAFLWIVFGSIFAGGVHDYFSGMLSIRHDGASIPEIVGKYLGNGFRQFMRVFSVVLLILVGVVFVTGPAGLLAGLTPEKLNVTFWLYVIFAYYILATLLPIDKLIGKIYPLFGICLLIMALGVGGMLIIKGYPIPEITPTNLRNMHVNGATTPLFPVLFVTIACGAISGFHSTQSPLMARCVTSEKQGRSIFYGSMIAEGIVALIWAAAAMSFFAGPGGTDGVAKLNEAMVANKSNTAWVVSIVCNSLLGKVGGALAILGVVACPVTSGDTAFRSARLTIADSINYKQDKIKNRLIISIPLFVIGFILTKVDFTIIWRYFAWSNQSLATVVLWASAVYLNHIKKPHFLASIPAAFMTVVSISYIIVAPEGFGITSSIGSIPIGNIAGVIATIIIYGLFLMKISNNKSINETKKA</sequence>
<dbReference type="PANTHER" id="PTHR30252:SF4">
    <property type="entry name" value="CARBON STARVATION"/>
    <property type="match status" value="1"/>
</dbReference>
<gene>
    <name evidence="9" type="ORF">KQI86_03535</name>
</gene>
<keyword evidence="3" id="KW-1003">Cell membrane</keyword>
<feature type="transmembrane region" description="Helical" evidence="7">
    <location>
        <begin position="129"/>
        <end position="150"/>
    </location>
</feature>
<protein>
    <submittedName>
        <fullName evidence="9">Carbon starvation protein A</fullName>
    </submittedName>
</protein>
<dbReference type="RefSeq" id="WP_216437769.1">
    <property type="nucleotide sequence ID" value="NZ_JAHLQF010000001.1"/>
</dbReference>
<feature type="transmembrane region" description="Helical" evidence="7">
    <location>
        <begin position="373"/>
        <end position="394"/>
    </location>
</feature>
<feature type="domain" description="CstA N-terminal" evidence="8">
    <location>
        <begin position="4"/>
        <end position="143"/>
    </location>
</feature>
<evidence type="ECO:0000256" key="5">
    <source>
        <dbReference type="ARBA" id="ARBA00022989"/>
    </source>
</evidence>
<reference evidence="9 10" key="1">
    <citation type="submission" date="2021-06" db="EMBL/GenBank/DDBJ databases">
        <authorList>
            <person name="Sun Q."/>
            <person name="Li D."/>
        </authorList>
    </citation>
    <scope>NUCLEOTIDE SEQUENCE [LARGE SCALE GENOMIC DNA]</scope>
    <source>
        <strain evidence="9 10">MSJ-11</strain>
    </source>
</reference>
<keyword evidence="10" id="KW-1185">Reference proteome</keyword>
<feature type="transmembrane region" description="Helical" evidence="7">
    <location>
        <begin position="400"/>
        <end position="418"/>
    </location>
</feature>
<dbReference type="EMBL" id="JAHLQF010000001">
    <property type="protein sequence ID" value="MBU5483386.1"/>
    <property type="molecule type" value="Genomic_DNA"/>
</dbReference>
<evidence type="ECO:0000313" key="10">
    <source>
        <dbReference type="Proteomes" id="UP000726170"/>
    </source>
</evidence>
<keyword evidence="6 7" id="KW-0472">Membrane</keyword>
<dbReference type="PANTHER" id="PTHR30252">
    <property type="entry name" value="INNER MEMBRANE PEPTIDE TRANSPORTER"/>
    <property type="match status" value="1"/>
</dbReference>
<proteinExistence type="inferred from homology"/>
<feature type="transmembrane region" description="Helical" evidence="7">
    <location>
        <begin position="67"/>
        <end position="91"/>
    </location>
</feature>
<keyword evidence="4 7" id="KW-0812">Transmembrane</keyword>
<dbReference type="InterPro" id="IPR051605">
    <property type="entry name" value="CstA"/>
</dbReference>
<feature type="transmembrane region" description="Helical" evidence="7">
    <location>
        <begin position="227"/>
        <end position="248"/>
    </location>
</feature>
<feature type="transmembrane region" description="Helical" evidence="7">
    <location>
        <begin position="186"/>
        <end position="207"/>
    </location>
</feature>
<feature type="transmembrane region" description="Helical" evidence="7">
    <location>
        <begin position="425"/>
        <end position="444"/>
    </location>
</feature>
<comment type="subcellular location">
    <subcellularLocation>
        <location evidence="1">Cell membrane</location>
        <topology evidence="1">Multi-pass membrane protein</topology>
    </subcellularLocation>
</comment>
<dbReference type="Proteomes" id="UP000726170">
    <property type="component" value="Unassembled WGS sequence"/>
</dbReference>
<evidence type="ECO:0000256" key="7">
    <source>
        <dbReference type="SAM" id="Phobius"/>
    </source>
</evidence>
<organism evidence="9 10">
    <name type="scientific">Clostridium mobile</name>
    <dbReference type="NCBI Taxonomy" id="2841512"/>
    <lineage>
        <taxon>Bacteria</taxon>
        <taxon>Bacillati</taxon>
        <taxon>Bacillota</taxon>
        <taxon>Clostridia</taxon>
        <taxon>Eubacteriales</taxon>
        <taxon>Clostridiaceae</taxon>
        <taxon>Clostridium</taxon>
    </lineage>
</organism>
<keyword evidence="5 7" id="KW-1133">Transmembrane helix</keyword>
<evidence type="ECO:0000256" key="3">
    <source>
        <dbReference type="ARBA" id="ARBA00022475"/>
    </source>
</evidence>
<feature type="transmembrane region" description="Helical" evidence="7">
    <location>
        <begin position="162"/>
        <end position="179"/>
    </location>
</feature>
<comment type="similarity">
    <text evidence="2">Belongs to the peptide transporter carbon starvation (CstA) (TC 2.A.114) family.</text>
</comment>
<feature type="domain" description="CstA N-terminal" evidence="8">
    <location>
        <begin position="158"/>
        <end position="290"/>
    </location>
</feature>
<comment type="caution">
    <text evidence="9">The sequence shown here is derived from an EMBL/GenBank/DDBJ whole genome shotgun (WGS) entry which is preliminary data.</text>
</comment>
<name>A0ABS6EF91_9CLOT</name>
<evidence type="ECO:0000256" key="6">
    <source>
        <dbReference type="ARBA" id="ARBA00023136"/>
    </source>
</evidence>
<feature type="transmembrane region" description="Helical" evidence="7">
    <location>
        <begin position="269"/>
        <end position="294"/>
    </location>
</feature>
<dbReference type="Pfam" id="PF02554">
    <property type="entry name" value="CstA"/>
    <property type="match status" value="2"/>
</dbReference>
<evidence type="ECO:0000259" key="8">
    <source>
        <dbReference type="Pfam" id="PF02554"/>
    </source>
</evidence>
<evidence type="ECO:0000256" key="2">
    <source>
        <dbReference type="ARBA" id="ARBA00007755"/>
    </source>
</evidence>
<accession>A0ABS6EF91</accession>
<feature type="transmembrane region" description="Helical" evidence="7">
    <location>
        <begin position="456"/>
        <end position="476"/>
    </location>
</feature>
<evidence type="ECO:0000313" key="9">
    <source>
        <dbReference type="EMBL" id="MBU5483386.1"/>
    </source>
</evidence>
<evidence type="ECO:0000256" key="1">
    <source>
        <dbReference type="ARBA" id="ARBA00004651"/>
    </source>
</evidence>